<dbReference type="Proteomes" id="UP000485569">
    <property type="component" value="Unassembled WGS sequence"/>
</dbReference>
<feature type="signal peptide" evidence="1">
    <location>
        <begin position="1"/>
        <end position="22"/>
    </location>
</feature>
<reference evidence="2" key="1">
    <citation type="submission" date="2017-02" db="EMBL/GenBank/DDBJ databases">
        <title>Delving into the versatile metabolic prowess of the omnipresent phylum Bacteroidetes.</title>
        <authorList>
            <person name="Nobu M.K."/>
            <person name="Mei R."/>
            <person name="Narihiro T."/>
            <person name="Kuroda K."/>
            <person name="Liu W.-T."/>
        </authorList>
    </citation>
    <scope>NUCLEOTIDE SEQUENCE</scope>
    <source>
        <strain evidence="2">ADurb.Bin276</strain>
    </source>
</reference>
<name>A0A1V5SR44_9BACT</name>
<keyword evidence="1" id="KW-0732">Signal</keyword>
<comment type="caution">
    <text evidence="2">The sequence shown here is derived from an EMBL/GenBank/DDBJ whole genome shotgun (WGS) entry which is preliminary data.</text>
</comment>
<evidence type="ECO:0000313" key="2">
    <source>
        <dbReference type="EMBL" id="OQA56977.1"/>
    </source>
</evidence>
<organism evidence="2">
    <name type="scientific">Candidatus Atribacter allofermentans</name>
    <dbReference type="NCBI Taxonomy" id="1852833"/>
    <lineage>
        <taxon>Bacteria</taxon>
        <taxon>Pseudomonadati</taxon>
        <taxon>Atribacterota</taxon>
        <taxon>Atribacteria</taxon>
        <taxon>Atribacterales</taxon>
        <taxon>Atribacteraceae</taxon>
        <taxon>Atribacter</taxon>
    </lineage>
</organism>
<dbReference type="EMBL" id="MWBQ01000101">
    <property type="protein sequence ID" value="OQA56977.1"/>
    <property type="molecule type" value="Genomic_DNA"/>
</dbReference>
<evidence type="ECO:0008006" key="3">
    <source>
        <dbReference type="Google" id="ProtNLM"/>
    </source>
</evidence>
<dbReference type="PROSITE" id="PS51257">
    <property type="entry name" value="PROKAR_LIPOPROTEIN"/>
    <property type="match status" value="1"/>
</dbReference>
<dbReference type="AlphaFoldDB" id="A0A1V5SR44"/>
<feature type="chain" id="PRO_5013342482" description="PEGA domain-containing protein" evidence="1">
    <location>
        <begin position="23"/>
        <end position="108"/>
    </location>
</feature>
<protein>
    <recommendedName>
        <fullName evidence="3">PEGA domain-containing protein</fullName>
    </recommendedName>
</protein>
<proteinExistence type="predicted"/>
<sequence>MKMKVVLIVMSILVLAMMMVTAGCIEDEPLPPGYGKVSICSSSSSIYGRVYIDGNRIGNAYLNPNGCLFSLANVKLYQEHIVRIETDWGISYTERFYPTYSGYTVTIY</sequence>
<evidence type="ECO:0000256" key="1">
    <source>
        <dbReference type="SAM" id="SignalP"/>
    </source>
</evidence>
<gene>
    <name evidence="2" type="ORF">BWY41_01385</name>
</gene>
<accession>A0A1V5SR44</accession>